<feature type="domain" description="Histidine kinase/HSP90-like ATPase" evidence="2">
    <location>
        <begin position="257"/>
        <end position="352"/>
    </location>
</feature>
<keyword evidence="1" id="KW-0472">Membrane</keyword>
<dbReference type="EMBL" id="CP064795">
    <property type="protein sequence ID" value="QPG04308.1"/>
    <property type="molecule type" value="Genomic_DNA"/>
</dbReference>
<feature type="transmembrane region" description="Helical" evidence="1">
    <location>
        <begin position="42"/>
        <end position="64"/>
    </location>
</feature>
<organism evidence="4 5">
    <name type="scientific">Salinimonas marina</name>
    <dbReference type="NCBI Taxonomy" id="2785918"/>
    <lineage>
        <taxon>Bacteria</taxon>
        <taxon>Pseudomonadati</taxon>
        <taxon>Pseudomonadota</taxon>
        <taxon>Gammaproteobacteria</taxon>
        <taxon>Alteromonadales</taxon>
        <taxon>Alteromonadaceae</taxon>
        <taxon>Alteromonas/Salinimonas group</taxon>
        <taxon>Salinimonas</taxon>
    </lineage>
</organism>
<dbReference type="AlphaFoldDB" id="A0A7S9DV31"/>
<dbReference type="Gene3D" id="3.30.565.10">
    <property type="entry name" value="Histidine kinase-like ATPase, C-terminal domain"/>
    <property type="match status" value="1"/>
</dbReference>
<evidence type="ECO:0000313" key="4">
    <source>
        <dbReference type="EMBL" id="QPG04308.1"/>
    </source>
</evidence>
<dbReference type="InterPro" id="IPR050640">
    <property type="entry name" value="Bact_2-comp_sensor_kinase"/>
</dbReference>
<dbReference type="PANTHER" id="PTHR34220:SF7">
    <property type="entry name" value="SENSOR HISTIDINE KINASE YPDA"/>
    <property type="match status" value="1"/>
</dbReference>
<reference evidence="4 5" key="1">
    <citation type="submission" date="2020-11" db="EMBL/GenBank/DDBJ databases">
        <title>Complete genome sequence for Salinimonas sp. strain G2-b.</title>
        <authorList>
            <person name="Park S.-J."/>
        </authorList>
    </citation>
    <scope>NUCLEOTIDE SEQUENCE [LARGE SCALE GENOMIC DNA]</scope>
    <source>
        <strain evidence="4 5">G2-b</strain>
    </source>
</reference>
<dbReference type="PANTHER" id="PTHR34220">
    <property type="entry name" value="SENSOR HISTIDINE KINASE YPDA"/>
    <property type="match status" value="1"/>
</dbReference>
<dbReference type="Pfam" id="PF02518">
    <property type="entry name" value="HATPase_c"/>
    <property type="match status" value="1"/>
</dbReference>
<dbReference type="Proteomes" id="UP000595095">
    <property type="component" value="Chromosome"/>
</dbReference>
<dbReference type="Pfam" id="PF06580">
    <property type="entry name" value="His_kinase"/>
    <property type="match status" value="1"/>
</dbReference>
<keyword evidence="5" id="KW-1185">Reference proteome</keyword>
<dbReference type="RefSeq" id="WP_195809404.1">
    <property type="nucleotide sequence ID" value="NZ_CP064795.1"/>
</dbReference>
<evidence type="ECO:0000256" key="1">
    <source>
        <dbReference type="SAM" id="Phobius"/>
    </source>
</evidence>
<protein>
    <submittedName>
        <fullName evidence="4">Histidine kinase</fullName>
    </submittedName>
</protein>
<evidence type="ECO:0000259" key="3">
    <source>
        <dbReference type="Pfam" id="PF06580"/>
    </source>
</evidence>
<dbReference type="InterPro" id="IPR036890">
    <property type="entry name" value="HATPase_C_sf"/>
</dbReference>
<feature type="transmembrane region" description="Helical" evidence="1">
    <location>
        <begin position="114"/>
        <end position="136"/>
    </location>
</feature>
<dbReference type="InterPro" id="IPR003594">
    <property type="entry name" value="HATPase_dom"/>
</dbReference>
<dbReference type="KEGG" id="smaa:IT774_08415"/>
<evidence type="ECO:0000259" key="2">
    <source>
        <dbReference type="Pfam" id="PF02518"/>
    </source>
</evidence>
<dbReference type="InterPro" id="IPR010559">
    <property type="entry name" value="Sig_transdc_His_kin_internal"/>
</dbReference>
<evidence type="ECO:0000313" key="5">
    <source>
        <dbReference type="Proteomes" id="UP000595095"/>
    </source>
</evidence>
<gene>
    <name evidence="4" type="ORF">IT774_08415</name>
</gene>
<feature type="transmembrane region" description="Helical" evidence="1">
    <location>
        <begin position="76"/>
        <end position="94"/>
    </location>
</feature>
<keyword evidence="4" id="KW-0808">Transferase</keyword>
<dbReference type="GO" id="GO:0000155">
    <property type="term" value="F:phosphorelay sensor kinase activity"/>
    <property type="evidence" value="ECO:0007669"/>
    <property type="project" value="InterPro"/>
</dbReference>
<dbReference type="SUPFAM" id="SSF55874">
    <property type="entry name" value="ATPase domain of HSP90 chaperone/DNA topoisomerase II/histidine kinase"/>
    <property type="match status" value="1"/>
</dbReference>
<name>A0A7S9DV31_9ALTE</name>
<dbReference type="GO" id="GO:0016020">
    <property type="term" value="C:membrane"/>
    <property type="evidence" value="ECO:0007669"/>
    <property type="project" value="InterPro"/>
</dbReference>
<accession>A0A7S9DV31</accession>
<keyword evidence="1" id="KW-0812">Transmembrane</keyword>
<feature type="domain" description="Signal transduction histidine kinase internal region" evidence="3">
    <location>
        <begin position="159"/>
        <end position="239"/>
    </location>
</feature>
<keyword evidence="1" id="KW-1133">Transmembrane helix</keyword>
<proteinExistence type="predicted"/>
<sequence length="360" mass="41796">MSRWQRLFESNERLFWALHSMGWAGFALVYYIGSFLHDVRSIWVFIILLNAYAGWLLTIPLRYVFHWARRLPPLKMLGAVVFSCYVVALVWAVVKNINYWEIYKHGYRPDAWYMYFTNTINSLIMVGCWSGLYFGIKNFQMLQKEKQNALKASTMAHQAHIKMLRYQLNPHFLFNTLNAISTLILLKENDTAEAMVSRLSNFLRYSLDNDPIKRVALEQEIKALRLYLEIEKVRFDDRLEVHWDIEPGCESALVPSMILQPLVENAIKHAISKLEEGGRLAITARCFGNDLLMDVADNGPGADIKDGQLARENGVGLVNIRERLQSLYHRNFAFSIEHNQPTGVRVRLRIPYEVKDAIHD</sequence>
<keyword evidence="4" id="KW-0418">Kinase</keyword>
<feature type="transmembrane region" description="Helical" evidence="1">
    <location>
        <begin position="14"/>
        <end position="36"/>
    </location>
</feature>